<dbReference type="SUPFAM" id="SSF103481">
    <property type="entry name" value="Multidrug resistance efflux transporter EmrE"/>
    <property type="match status" value="2"/>
</dbReference>
<keyword evidence="5 6" id="KW-0472">Membrane</keyword>
<comment type="similarity">
    <text evidence="2">Belongs to the drug/metabolite transporter (DMT) superfamily. 10 TMS drug/metabolite exporter (DME) (TC 2.A.7.3) family.</text>
</comment>
<keyword evidence="4 6" id="KW-1133">Transmembrane helix</keyword>
<evidence type="ECO:0000256" key="5">
    <source>
        <dbReference type="ARBA" id="ARBA00023136"/>
    </source>
</evidence>
<dbReference type="InterPro" id="IPR037185">
    <property type="entry name" value="EmrE-like"/>
</dbReference>
<dbReference type="GO" id="GO:0016020">
    <property type="term" value="C:membrane"/>
    <property type="evidence" value="ECO:0007669"/>
    <property type="project" value="UniProtKB-SubCell"/>
</dbReference>
<feature type="domain" description="EamA" evidence="7">
    <location>
        <begin position="10"/>
        <end position="142"/>
    </location>
</feature>
<evidence type="ECO:0000256" key="4">
    <source>
        <dbReference type="ARBA" id="ARBA00022989"/>
    </source>
</evidence>
<dbReference type="RefSeq" id="WP_108854460.1">
    <property type="nucleotide sequence ID" value="NZ_OMOQ01000003.1"/>
</dbReference>
<feature type="transmembrane region" description="Helical" evidence="6">
    <location>
        <begin position="128"/>
        <end position="145"/>
    </location>
</feature>
<evidence type="ECO:0000256" key="1">
    <source>
        <dbReference type="ARBA" id="ARBA00004141"/>
    </source>
</evidence>
<feature type="transmembrane region" description="Helical" evidence="6">
    <location>
        <begin position="71"/>
        <end position="92"/>
    </location>
</feature>
<gene>
    <name evidence="8" type="primary">ribN_9</name>
    <name evidence="8" type="ORF">DEA8626_03515</name>
</gene>
<dbReference type="PANTHER" id="PTHR22911">
    <property type="entry name" value="ACYL-MALONYL CONDENSING ENZYME-RELATED"/>
    <property type="match status" value="1"/>
</dbReference>
<dbReference type="EMBL" id="OMOQ01000003">
    <property type="protein sequence ID" value="SPH24463.1"/>
    <property type="molecule type" value="Genomic_DNA"/>
</dbReference>
<protein>
    <submittedName>
        <fullName evidence="8">Riboflavin transporter</fullName>
    </submittedName>
</protein>
<evidence type="ECO:0000256" key="6">
    <source>
        <dbReference type="SAM" id="Phobius"/>
    </source>
</evidence>
<dbReference type="Proteomes" id="UP000244924">
    <property type="component" value="Unassembled WGS sequence"/>
</dbReference>
<feature type="transmembrane region" description="Helical" evidence="6">
    <location>
        <begin position="41"/>
        <end position="59"/>
    </location>
</feature>
<dbReference type="AlphaFoldDB" id="A0A2R8BM97"/>
<keyword evidence="9" id="KW-1185">Reference proteome</keyword>
<dbReference type="InterPro" id="IPR000620">
    <property type="entry name" value="EamA_dom"/>
</dbReference>
<feature type="transmembrane region" description="Helical" evidence="6">
    <location>
        <begin position="151"/>
        <end position="170"/>
    </location>
</feature>
<feature type="transmembrane region" description="Helical" evidence="6">
    <location>
        <begin position="12"/>
        <end position="29"/>
    </location>
</feature>
<sequence>MAEVVQNNIRGVLLALAAMGIFATHDVVVKTLGATYSPVQIVFFAALLSFPLVSVILLYDAKEASLRPRHPWWVLLRTGCTVVTGVSAFYAFSTLPLAQVYVILFASPLLITVLAIPILGETVRFRRWAAVIVGLIGVLIVMRPGEADLSMGHLAALAAAICGATASVIVRKIGADERSVVLLMFPMMGSFLAMGLVLPFVYRPMPVEHLGLLGVIAVFGLIGSFLVILAYRAGEAVVVAPMQYSQILWATGYGYFLFSERLDRATVIGAAVIIASGLYIVFRESRAGASEHRPVTETRGRNETVTTPRSSVLQRVLRGRLKAAE</sequence>
<dbReference type="Gene3D" id="1.10.3730.20">
    <property type="match status" value="1"/>
</dbReference>
<dbReference type="OrthoDB" id="7818056at2"/>
<feature type="transmembrane region" description="Helical" evidence="6">
    <location>
        <begin position="98"/>
        <end position="116"/>
    </location>
</feature>
<feature type="transmembrane region" description="Helical" evidence="6">
    <location>
        <begin position="264"/>
        <end position="282"/>
    </location>
</feature>
<dbReference type="Pfam" id="PF00892">
    <property type="entry name" value="EamA"/>
    <property type="match status" value="2"/>
</dbReference>
<organism evidence="8 9">
    <name type="scientific">Albidovulum aquaemixtae</name>
    <dbReference type="NCBI Taxonomy" id="1542388"/>
    <lineage>
        <taxon>Bacteria</taxon>
        <taxon>Pseudomonadati</taxon>
        <taxon>Pseudomonadota</taxon>
        <taxon>Alphaproteobacteria</taxon>
        <taxon>Rhodobacterales</taxon>
        <taxon>Paracoccaceae</taxon>
        <taxon>Albidovulum</taxon>
    </lineage>
</organism>
<evidence type="ECO:0000256" key="2">
    <source>
        <dbReference type="ARBA" id="ARBA00009853"/>
    </source>
</evidence>
<feature type="transmembrane region" description="Helical" evidence="6">
    <location>
        <begin position="209"/>
        <end position="231"/>
    </location>
</feature>
<accession>A0A2R8BM97</accession>
<dbReference type="PANTHER" id="PTHR22911:SF6">
    <property type="entry name" value="SOLUTE CARRIER FAMILY 35 MEMBER G1"/>
    <property type="match status" value="1"/>
</dbReference>
<evidence type="ECO:0000259" key="7">
    <source>
        <dbReference type="Pfam" id="PF00892"/>
    </source>
</evidence>
<feature type="transmembrane region" description="Helical" evidence="6">
    <location>
        <begin position="182"/>
        <end position="203"/>
    </location>
</feature>
<keyword evidence="3 6" id="KW-0812">Transmembrane</keyword>
<evidence type="ECO:0000313" key="9">
    <source>
        <dbReference type="Proteomes" id="UP000244924"/>
    </source>
</evidence>
<name>A0A2R8BM97_9RHOB</name>
<evidence type="ECO:0000313" key="8">
    <source>
        <dbReference type="EMBL" id="SPH24463.1"/>
    </source>
</evidence>
<feature type="transmembrane region" description="Helical" evidence="6">
    <location>
        <begin position="238"/>
        <end position="258"/>
    </location>
</feature>
<feature type="domain" description="EamA" evidence="7">
    <location>
        <begin position="151"/>
        <end position="280"/>
    </location>
</feature>
<comment type="subcellular location">
    <subcellularLocation>
        <location evidence="1">Membrane</location>
        <topology evidence="1">Multi-pass membrane protein</topology>
    </subcellularLocation>
</comment>
<reference evidence="8 9" key="1">
    <citation type="submission" date="2018-03" db="EMBL/GenBank/DDBJ databases">
        <authorList>
            <person name="Keele B.F."/>
        </authorList>
    </citation>
    <scope>NUCLEOTIDE SEQUENCE [LARGE SCALE GENOMIC DNA]</scope>
    <source>
        <strain evidence="8 9">CECT 8626</strain>
    </source>
</reference>
<proteinExistence type="inferred from homology"/>
<evidence type="ECO:0000256" key="3">
    <source>
        <dbReference type="ARBA" id="ARBA00022692"/>
    </source>
</evidence>